<dbReference type="RefSeq" id="XP_003289230.1">
    <property type="nucleotide sequence ID" value="XM_003289182.1"/>
</dbReference>
<dbReference type="OrthoDB" id="443524at2759"/>
<keyword evidence="3" id="KW-0964">Secreted</keyword>
<comment type="function">
    <text evidence="9">Putative phospholipase.</text>
</comment>
<keyword evidence="8" id="KW-0325">Glycoprotein</keyword>
<keyword evidence="5 9" id="KW-0378">Hydrolase</keyword>
<protein>
    <recommendedName>
        <fullName evidence="9">Phospholipase B-like</fullName>
        <ecNumber evidence="9">3.1.1.-</ecNumber>
    </recommendedName>
</protein>
<evidence type="ECO:0000256" key="1">
    <source>
        <dbReference type="ARBA" id="ARBA00004613"/>
    </source>
</evidence>
<dbReference type="InParanoid" id="F0ZP84"/>
<gene>
    <name evidence="10" type="ORF">DICPUDRAFT_153576</name>
</gene>
<reference evidence="11" key="1">
    <citation type="journal article" date="2011" name="Genome Biol.">
        <title>Comparative genomics of the social amoebae Dictyostelium discoideum and Dictyostelium purpureum.</title>
        <authorList>
            <consortium name="US DOE Joint Genome Institute (JGI-PGF)"/>
            <person name="Sucgang R."/>
            <person name="Kuo A."/>
            <person name="Tian X."/>
            <person name="Salerno W."/>
            <person name="Parikh A."/>
            <person name="Feasley C.L."/>
            <person name="Dalin E."/>
            <person name="Tu H."/>
            <person name="Huang E."/>
            <person name="Barry K."/>
            <person name="Lindquist E."/>
            <person name="Shapiro H."/>
            <person name="Bruce D."/>
            <person name="Schmutz J."/>
            <person name="Salamov A."/>
            <person name="Fey P."/>
            <person name="Gaudet P."/>
            <person name="Anjard C."/>
            <person name="Babu M.M."/>
            <person name="Basu S."/>
            <person name="Bushmanova Y."/>
            <person name="van der Wel H."/>
            <person name="Katoh-Kurasawa M."/>
            <person name="Dinh C."/>
            <person name="Coutinho P.M."/>
            <person name="Saito T."/>
            <person name="Elias M."/>
            <person name="Schaap P."/>
            <person name="Kay R.R."/>
            <person name="Henrissat B."/>
            <person name="Eichinger L."/>
            <person name="Rivero F."/>
            <person name="Putnam N.H."/>
            <person name="West C.M."/>
            <person name="Loomis W.F."/>
            <person name="Chisholm R.L."/>
            <person name="Shaulsky G."/>
            <person name="Strassmann J.E."/>
            <person name="Queller D.C."/>
            <person name="Kuspa A."/>
            <person name="Grigoriev I.V."/>
        </authorList>
    </citation>
    <scope>NUCLEOTIDE SEQUENCE [LARGE SCALE GENOMIC DNA]</scope>
    <source>
        <strain evidence="11">QSDP1</strain>
    </source>
</reference>
<dbReference type="EMBL" id="GL871105">
    <property type="protein sequence ID" value="EGC34261.1"/>
    <property type="molecule type" value="Genomic_DNA"/>
</dbReference>
<evidence type="ECO:0000313" key="11">
    <source>
        <dbReference type="Proteomes" id="UP000001064"/>
    </source>
</evidence>
<dbReference type="EC" id="3.1.1.-" evidence="9"/>
<dbReference type="OMA" id="EGYLTWS"/>
<dbReference type="KEGG" id="dpp:DICPUDRAFT_153576"/>
<proteinExistence type="inferred from homology"/>
<keyword evidence="4" id="KW-0732">Signal</keyword>
<dbReference type="AlphaFoldDB" id="F0ZP84"/>
<evidence type="ECO:0000256" key="6">
    <source>
        <dbReference type="ARBA" id="ARBA00022963"/>
    </source>
</evidence>
<dbReference type="PANTHER" id="PTHR12370">
    <property type="entry name" value="PHOSPHOLIPASE B-RELATED"/>
    <property type="match status" value="1"/>
</dbReference>
<organism evidence="10 11">
    <name type="scientific">Dictyostelium purpureum</name>
    <name type="common">Slime mold</name>
    <dbReference type="NCBI Taxonomy" id="5786"/>
    <lineage>
        <taxon>Eukaryota</taxon>
        <taxon>Amoebozoa</taxon>
        <taxon>Evosea</taxon>
        <taxon>Eumycetozoa</taxon>
        <taxon>Dictyostelia</taxon>
        <taxon>Dictyosteliales</taxon>
        <taxon>Dictyosteliaceae</taxon>
        <taxon>Dictyostelium</taxon>
    </lineage>
</organism>
<dbReference type="PANTHER" id="PTHR12370:SF2">
    <property type="entry name" value="PHOSPHOLIPASE B-LIKE PROTEIN F"/>
    <property type="match status" value="1"/>
</dbReference>
<evidence type="ECO:0000256" key="7">
    <source>
        <dbReference type="ARBA" id="ARBA00023098"/>
    </source>
</evidence>
<evidence type="ECO:0000256" key="8">
    <source>
        <dbReference type="ARBA" id="ARBA00023180"/>
    </source>
</evidence>
<keyword evidence="7 9" id="KW-0443">Lipid metabolism</keyword>
<dbReference type="Pfam" id="PF04916">
    <property type="entry name" value="Phospholip_B"/>
    <property type="match status" value="1"/>
</dbReference>
<comment type="similarity">
    <text evidence="2 9">Belongs to the phospholipase B-like family.</text>
</comment>
<evidence type="ECO:0000256" key="5">
    <source>
        <dbReference type="ARBA" id="ARBA00022801"/>
    </source>
</evidence>
<dbReference type="eggNOG" id="KOG3774">
    <property type="taxonomic scope" value="Eukaryota"/>
</dbReference>
<keyword evidence="11" id="KW-1185">Reference proteome</keyword>
<dbReference type="InterPro" id="IPR007000">
    <property type="entry name" value="PLipase_B-like"/>
</dbReference>
<dbReference type="GeneID" id="10500204"/>
<evidence type="ECO:0000313" key="10">
    <source>
        <dbReference type="EMBL" id="EGC34261.1"/>
    </source>
</evidence>
<evidence type="ECO:0000256" key="4">
    <source>
        <dbReference type="ARBA" id="ARBA00022729"/>
    </source>
</evidence>
<evidence type="ECO:0000256" key="3">
    <source>
        <dbReference type="ARBA" id="ARBA00022525"/>
    </source>
</evidence>
<name>F0ZP84_DICPU</name>
<dbReference type="GO" id="GO:0005576">
    <property type="term" value="C:extracellular region"/>
    <property type="evidence" value="ECO:0000318"/>
    <property type="project" value="GO_Central"/>
</dbReference>
<comment type="subcellular location">
    <subcellularLocation>
        <location evidence="1">Secreted</location>
    </subcellularLocation>
</comment>
<dbReference type="GO" id="GO:0004620">
    <property type="term" value="F:phospholipase activity"/>
    <property type="evidence" value="ECO:0000318"/>
    <property type="project" value="GO_Central"/>
</dbReference>
<dbReference type="Gene3D" id="3.60.60.30">
    <property type="match status" value="1"/>
</dbReference>
<accession>F0ZP84</accession>
<evidence type="ECO:0000256" key="2">
    <source>
        <dbReference type="ARBA" id="ARBA00007835"/>
    </source>
</evidence>
<sequence>MNSNIVSNDSSLYRAAGYLEGYLTWSTAWNYTQSWIANNVDGQIDMDLLNDFMNTNYQWMLDNFAPPFSSVYDQQVYNVIQQFEGFTKGYETAADSDKQLPFETLLLLQYAGDIDDVIGYLQYENSPNKTAYGEQTFTFKQLEEYMATKGRCSGLVRVPPDFSELFISHSTWGSYFSAGYRVFKHIIIPDSSVPGNEVVFSSYAGFLSSDDDFFQVLSTKLAVIETTNNVLDLSLYQYCTPNSLLYWVRSIVANRISSSGQEWTENFVKYNSGTYNNQWMIVDYKLFTPFEQLQPNTLWIVEQIPGNSLSKDVTDMLSLGYWPSYNRPYFTQFYQELGYGKYQELYGIIFTYELNPRAKIFRRDAQKVYSLNDMQGIMTMNNYKTDPYSGGYPGNAIAARYDLGGGPSEPFGWSYIGLHGAIDSKIASYQMIQNNQLIAINGPTVTPDCPPFTWNSNWTNSQAHIGSPDTFNFDWVIIDIKNN</sequence>
<dbReference type="GO" id="GO:0009395">
    <property type="term" value="P:phospholipid catabolic process"/>
    <property type="evidence" value="ECO:0000318"/>
    <property type="project" value="GO_Central"/>
</dbReference>
<evidence type="ECO:0000256" key="9">
    <source>
        <dbReference type="RuleBase" id="RU364138"/>
    </source>
</evidence>
<dbReference type="VEuPathDB" id="AmoebaDB:DICPUDRAFT_153576"/>
<dbReference type="Proteomes" id="UP000001064">
    <property type="component" value="Unassembled WGS sequence"/>
</dbReference>
<keyword evidence="6 9" id="KW-0442">Lipid degradation</keyword>